<dbReference type="InterPro" id="IPR000073">
    <property type="entry name" value="AB_hydrolase_1"/>
</dbReference>
<dbReference type="GO" id="GO:0005737">
    <property type="term" value="C:cytoplasm"/>
    <property type="evidence" value="ECO:0007669"/>
    <property type="project" value="UniProtKB-SubCell"/>
</dbReference>
<dbReference type="NCBIfam" id="TIGR01838">
    <property type="entry name" value="PHA_synth_I"/>
    <property type="match status" value="1"/>
</dbReference>
<evidence type="ECO:0000259" key="7">
    <source>
        <dbReference type="Pfam" id="PF07167"/>
    </source>
</evidence>
<dbReference type="Pfam" id="PF07167">
    <property type="entry name" value="PhaC_N"/>
    <property type="match status" value="1"/>
</dbReference>
<keyword evidence="9" id="KW-1185">Reference proteome</keyword>
<dbReference type="RefSeq" id="WP_139076521.1">
    <property type="nucleotide sequence ID" value="NZ_VDFU01000008.1"/>
</dbReference>
<dbReference type="OrthoDB" id="7208816at2"/>
<dbReference type="GO" id="GO:0042619">
    <property type="term" value="P:poly-hydroxybutyrate biosynthetic process"/>
    <property type="evidence" value="ECO:0007669"/>
    <property type="project" value="InterPro"/>
</dbReference>
<dbReference type="InterPro" id="IPR010941">
    <property type="entry name" value="PhaC_N"/>
</dbReference>
<accession>A0A5C4MXM4</accession>
<evidence type="ECO:0000256" key="5">
    <source>
        <dbReference type="SAM" id="MobiDB-lite"/>
    </source>
</evidence>
<name>A0A5C4MXM4_9RHOB</name>
<keyword evidence="3" id="KW-0808">Transferase</keyword>
<dbReference type="InterPro" id="IPR051321">
    <property type="entry name" value="PHA/PHB_synthase"/>
</dbReference>
<keyword evidence="2" id="KW-0963">Cytoplasm</keyword>
<dbReference type="PANTHER" id="PTHR36837">
    <property type="entry name" value="POLY(3-HYDROXYALKANOATE) POLYMERASE SUBUNIT PHAC"/>
    <property type="match status" value="1"/>
</dbReference>
<comment type="subcellular location">
    <subcellularLocation>
        <location evidence="1">Cytoplasm</location>
    </subcellularLocation>
</comment>
<evidence type="ECO:0000256" key="2">
    <source>
        <dbReference type="ARBA" id="ARBA00022490"/>
    </source>
</evidence>
<feature type="region of interest" description="Disordered" evidence="5">
    <location>
        <begin position="577"/>
        <end position="605"/>
    </location>
</feature>
<comment type="caution">
    <text evidence="8">The sequence shown here is derived from an EMBL/GenBank/DDBJ whole genome shotgun (WGS) entry which is preliminary data.</text>
</comment>
<dbReference type="SUPFAM" id="SSF53474">
    <property type="entry name" value="alpha/beta-Hydrolases"/>
    <property type="match status" value="1"/>
</dbReference>
<dbReference type="InterPro" id="IPR010963">
    <property type="entry name" value="PHA_synth_I"/>
</dbReference>
<protein>
    <submittedName>
        <fullName evidence="8">Class I poly(R)-hydroxyalkanoic acid synthase</fullName>
    </submittedName>
</protein>
<organism evidence="8 9">
    <name type="scientific">Rubellimicrobium rubrum</name>
    <dbReference type="NCBI Taxonomy" id="2585369"/>
    <lineage>
        <taxon>Bacteria</taxon>
        <taxon>Pseudomonadati</taxon>
        <taxon>Pseudomonadota</taxon>
        <taxon>Alphaproteobacteria</taxon>
        <taxon>Rhodobacterales</taxon>
        <taxon>Roseobacteraceae</taxon>
        <taxon>Rubellimicrobium</taxon>
    </lineage>
</organism>
<feature type="domain" description="AB hydrolase-1" evidence="6">
    <location>
        <begin position="285"/>
        <end position="529"/>
    </location>
</feature>
<evidence type="ECO:0000256" key="3">
    <source>
        <dbReference type="ARBA" id="ARBA00022679"/>
    </source>
</evidence>
<evidence type="ECO:0000259" key="6">
    <source>
        <dbReference type="Pfam" id="PF00561"/>
    </source>
</evidence>
<proteinExistence type="predicted"/>
<feature type="domain" description="Poly-beta-hydroxybutyrate polymerase N-terminal" evidence="7">
    <location>
        <begin position="112"/>
        <end position="284"/>
    </location>
</feature>
<sequence>MATDSADTNGGVEQTGRNLELFEANLKKIDVLTKRLVGIMAKRKKVPAALQGPSQELYLKAMQAWMAEAVEHPAKVIELQAGYWGKTLAHFAEAQAALAKGPFKAPEDPGPKDRRFSNPLWDTHPWFNFWKQQYLINADAVQKAVAQTDGLSERDKRRLQYFSKQIVDMLAPTNFLATNPDALERAVETNGQSLVDGLTNLVTDLERNDGELIVRLADESAFKVGENLATTPGEVVFRNRMFELIQYRPTTEQVREIPLLIFPPWINKYYILDLKAQNSLIKWVVDQGFTLFVVSWVNPDPSYKDTSLDHYVEDGYLTAIREVKAICGTDVVNAVGYCIAGTTLALTLGLLRNHGDNSINSATFFTTLTDFSDQGEVGVFLDDDFVDGIEKESMEKGILEAFFMSRTFSYLRSNDLIYQPAIRSYMLGQTPPAFDLLYWNGDSTNLPAKMAVEYLRGLCQGDRFATTGFPICGETVHISEVTVPLCAVACETDHIAGWKSSYRGVQQMGAADKTFILSESGHIAGIVNPPTKKKYGHWTGHDLHAAPEDWFRIAEKHEGSWWPRWGEWLAQRSGDLVPAREPGDARHPALAPAPGTYVTAKPDAA</sequence>
<dbReference type="AlphaFoldDB" id="A0A5C4MXM4"/>
<dbReference type="EMBL" id="VDFU01000008">
    <property type="protein sequence ID" value="TNC50197.1"/>
    <property type="molecule type" value="Genomic_DNA"/>
</dbReference>
<dbReference type="Pfam" id="PF00561">
    <property type="entry name" value="Abhydrolase_1"/>
    <property type="match status" value="1"/>
</dbReference>
<evidence type="ECO:0000313" key="8">
    <source>
        <dbReference type="EMBL" id="TNC50197.1"/>
    </source>
</evidence>
<reference evidence="8 9" key="1">
    <citation type="submission" date="2019-06" db="EMBL/GenBank/DDBJ databases">
        <title>YIM 131921 draft genome.</title>
        <authorList>
            <person name="Jiang L."/>
        </authorList>
    </citation>
    <scope>NUCLEOTIDE SEQUENCE [LARGE SCALE GENOMIC DNA]</scope>
    <source>
        <strain evidence="8 9">YIM 131921</strain>
    </source>
</reference>
<dbReference type="PANTHER" id="PTHR36837:SF5">
    <property type="entry name" value="POLY-3-HYDROXYBUTYRATE SYNTHASE"/>
    <property type="match status" value="1"/>
</dbReference>
<dbReference type="InterPro" id="IPR029058">
    <property type="entry name" value="AB_hydrolase_fold"/>
</dbReference>
<dbReference type="Proteomes" id="UP000305887">
    <property type="component" value="Unassembled WGS sequence"/>
</dbReference>
<gene>
    <name evidence="8" type="primary">phaC</name>
    <name evidence="8" type="ORF">FHG66_09585</name>
</gene>
<evidence type="ECO:0000256" key="4">
    <source>
        <dbReference type="ARBA" id="ARBA00023315"/>
    </source>
</evidence>
<dbReference type="GO" id="GO:0016746">
    <property type="term" value="F:acyltransferase activity"/>
    <property type="evidence" value="ECO:0007669"/>
    <property type="project" value="UniProtKB-KW"/>
</dbReference>
<keyword evidence="4" id="KW-0012">Acyltransferase</keyword>
<evidence type="ECO:0000313" key="9">
    <source>
        <dbReference type="Proteomes" id="UP000305887"/>
    </source>
</evidence>
<evidence type="ECO:0000256" key="1">
    <source>
        <dbReference type="ARBA" id="ARBA00004496"/>
    </source>
</evidence>